<proteinExistence type="predicted"/>
<keyword evidence="3" id="KW-1185">Reference proteome</keyword>
<dbReference type="OrthoDB" id="1644899at2"/>
<comment type="caution">
    <text evidence="2">The sequence shown here is derived from an EMBL/GenBank/DDBJ whole genome shotgun (WGS) entry which is preliminary data.</text>
</comment>
<accession>B6FW07</accession>
<dbReference type="AlphaFoldDB" id="B6FW07"/>
<sequence>MEKKFINTSFLYAILAMIGGVFYREFTKFNQFVGATALGKVHVHLFVLGMIFFLMVALLEKQYKISEDKRINKFFVIYNVGLIGMVIMLLVRGITQVKYMALTTAMNASISGIAGLAHIVMAIGIILFFLILRKAADIK</sequence>
<feature type="transmembrane region" description="Helical" evidence="1">
    <location>
        <begin position="71"/>
        <end position="90"/>
    </location>
</feature>
<dbReference type="InterPro" id="IPR036927">
    <property type="entry name" value="Cyt_c_oxase-like_su1_sf"/>
</dbReference>
<reference evidence="2 3" key="2">
    <citation type="submission" date="2008-10" db="EMBL/GenBank/DDBJ databases">
        <title>Draft genome sequence of Clostridium hiranonis (DSM 13275).</title>
        <authorList>
            <person name="Sudarsanam P."/>
            <person name="Ley R."/>
            <person name="Guruge J."/>
            <person name="Turnbaugh P.J."/>
            <person name="Mahowald M."/>
            <person name="Liep D."/>
            <person name="Gordon J."/>
        </authorList>
    </citation>
    <scope>NUCLEOTIDE SEQUENCE [LARGE SCALE GENOMIC DNA]</scope>
    <source>
        <strain evidence="2 3">DSM 13275</strain>
    </source>
</reference>
<dbReference type="RefSeq" id="WP_006438973.1">
    <property type="nucleotide sequence ID" value="NZ_DS995354.1"/>
</dbReference>
<evidence type="ECO:0000313" key="3">
    <source>
        <dbReference type="Proteomes" id="UP000003178"/>
    </source>
</evidence>
<name>B6FW07_PEPHT</name>
<dbReference type="HOGENOM" id="CLU_124870_0_0_9"/>
<dbReference type="EMBL" id="ABWP01000003">
    <property type="protein sequence ID" value="EEA86285.1"/>
    <property type="molecule type" value="Genomic_DNA"/>
</dbReference>
<dbReference type="Gene3D" id="1.20.210.10">
    <property type="entry name" value="Cytochrome c oxidase-like, subunit I domain"/>
    <property type="match status" value="1"/>
</dbReference>
<reference evidence="2 3" key="1">
    <citation type="submission" date="2008-09" db="EMBL/GenBank/DDBJ databases">
        <authorList>
            <person name="Fulton L."/>
            <person name="Clifton S."/>
            <person name="Fulton B."/>
            <person name="Xu J."/>
            <person name="Minx P."/>
            <person name="Pepin K.H."/>
            <person name="Johnson M."/>
            <person name="Thiruvilangam P."/>
            <person name="Bhonagiri V."/>
            <person name="Nash W.E."/>
            <person name="Mardis E.R."/>
            <person name="Wilson R.K."/>
        </authorList>
    </citation>
    <scope>NUCLEOTIDE SEQUENCE [LARGE SCALE GENOMIC DNA]</scope>
    <source>
        <strain evidence="2 3">DSM 13275</strain>
    </source>
</reference>
<evidence type="ECO:0000256" key="1">
    <source>
        <dbReference type="SAM" id="Phobius"/>
    </source>
</evidence>
<keyword evidence="1" id="KW-0472">Membrane</keyword>
<protein>
    <recommendedName>
        <fullName evidence="4">DUF2871 domain-containing protein</fullName>
    </recommendedName>
</protein>
<feature type="transmembrane region" description="Helical" evidence="1">
    <location>
        <begin position="43"/>
        <end position="59"/>
    </location>
</feature>
<evidence type="ECO:0008006" key="4">
    <source>
        <dbReference type="Google" id="ProtNLM"/>
    </source>
</evidence>
<evidence type="ECO:0000313" key="2">
    <source>
        <dbReference type="EMBL" id="EEA86285.1"/>
    </source>
</evidence>
<dbReference type="Proteomes" id="UP000003178">
    <property type="component" value="Unassembled WGS sequence"/>
</dbReference>
<organism evidence="2 3">
    <name type="scientific">Peptacetobacter hiranonis (strain DSM 13275 / JCM 10541 / KCTC 15199 / TO-931)</name>
    <name type="common">Clostridium hiranonis</name>
    <dbReference type="NCBI Taxonomy" id="500633"/>
    <lineage>
        <taxon>Bacteria</taxon>
        <taxon>Bacillati</taxon>
        <taxon>Bacillota</taxon>
        <taxon>Clostridia</taxon>
        <taxon>Peptostreptococcales</taxon>
        <taxon>Peptostreptococcaceae</taxon>
        <taxon>Peptacetobacter</taxon>
    </lineage>
</organism>
<dbReference type="Pfam" id="PF11070">
    <property type="entry name" value="DUF2871"/>
    <property type="match status" value="1"/>
</dbReference>
<keyword evidence="1" id="KW-1133">Transmembrane helix</keyword>
<gene>
    <name evidence="2" type="ORF">CLOHIR_00056</name>
</gene>
<dbReference type="STRING" id="500633.CLOHIR_00056"/>
<dbReference type="eggNOG" id="ENOG5032RUD">
    <property type="taxonomic scope" value="Bacteria"/>
</dbReference>
<keyword evidence="1" id="KW-0812">Transmembrane</keyword>
<feature type="transmembrane region" description="Helical" evidence="1">
    <location>
        <begin position="5"/>
        <end position="23"/>
    </location>
</feature>
<dbReference type="InterPro" id="IPR021299">
    <property type="entry name" value="DUF2871"/>
</dbReference>
<feature type="transmembrane region" description="Helical" evidence="1">
    <location>
        <begin position="110"/>
        <end position="132"/>
    </location>
</feature>